<evidence type="ECO:0000313" key="1">
    <source>
        <dbReference type="EMBL" id="KKK63335.1"/>
    </source>
</evidence>
<name>A0A0F8XQ84_9ZZZZ</name>
<reference evidence="1" key="1">
    <citation type="journal article" date="2015" name="Nature">
        <title>Complex archaea that bridge the gap between prokaryotes and eukaryotes.</title>
        <authorList>
            <person name="Spang A."/>
            <person name="Saw J.H."/>
            <person name="Jorgensen S.L."/>
            <person name="Zaremba-Niedzwiedzka K."/>
            <person name="Martijn J."/>
            <person name="Lind A.E."/>
            <person name="van Eijk R."/>
            <person name="Schleper C."/>
            <person name="Guy L."/>
            <person name="Ettema T.J."/>
        </authorList>
    </citation>
    <scope>NUCLEOTIDE SEQUENCE</scope>
</reference>
<sequence length="76" mass="8637">MTIKRFRADMLFNDADPRNDIVEEARRRMAASIVVNEGTSSEERSYFSVEDCGHDETPPTGCVTTERWEAGRGRVI</sequence>
<proteinExistence type="predicted"/>
<dbReference type="AlphaFoldDB" id="A0A0F8XQ84"/>
<gene>
    <name evidence="1" type="ORF">LCGC14_2995340</name>
</gene>
<comment type="caution">
    <text evidence="1">The sequence shown here is derived from an EMBL/GenBank/DDBJ whole genome shotgun (WGS) entry which is preliminary data.</text>
</comment>
<protein>
    <submittedName>
        <fullName evidence="1">Uncharacterized protein</fullName>
    </submittedName>
</protein>
<organism evidence="1">
    <name type="scientific">marine sediment metagenome</name>
    <dbReference type="NCBI Taxonomy" id="412755"/>
    <lineage>
        <taxon>unclassified sequences</taxon>
        <taxon>metagenomes</taxon>
        <taxon>ecological metagenomes</taxon>
    </lineage>
</organism>
<accession>A0A0F8XQ84</accession>
<dbReference type="EMBL" id="LAZR01061566">
    <property type="protein sequence ID" value="KKK63335.1"/>
    <property type="molecule type" value="Genomic_DNA"/>
</dbReference>